<keyword evidence="1" id="KW-0812">Transmembrane</keyword>
<keyword evidence="1" id="KW-1133">Transmembrane helix</keyword>
<proteinExistence type="predicted"/>
<sequence>MCALTYLLEKKLPILTIVVQDNKNMSDQILIELKKGAPRFFTLEGLPSSSPQDYARKMIEVKFVTAENLNHELLDDFPYYKIMPITDISLGFYFDKDTVNLNEIHYFKALAIFADEYAESKRSLLLEKFPNRQAVLENPYRSELNEQRIKWVAKNSEQLRACNHSSAPTFFSKKESSNNRAKSLIIAGSLLGMVSFFLFFLEPISASLLAVAAVGFIFGGLANYGLENQEYSHKTPAI</sequence>
<organism evidence="2 3">
    <name type="scientific">Legionella maceachernii</name>
    <dbReference type="NCBI Taxonomy" id="466"/>
    <lineage>
        <taxon>Bacteria</taxon>
        <taxon>Pseudomonadati</taxon>
        <taxon>Pseudomonadota</taxon>
        <taxon>Gammaproteobacteria</taxon>
        <taxon>Legionellales</taxon>
        <taxon>Legionellaceae</taxon>
        <taxon>Legionella</taxon>
    </lineage>
</organism>
<dbReference type="EMBL" id="LNYL01000006">
    <property type="protein sequence ID" value="KTD31396.1"/>
    <property type="molecule type" value="Genomic_DNA"/>
</dbReference>
<feature type="transmembrane region" description="Helical" evidence="1">
    <location>
        <begin position="183"/>
        <end position="201"/>
    </location>
</feature>
<evidence type="ECO:0000313" key="3">
    <source>
        <dbReference type="Proteomes" id="UP000054908"/>
    </source>
</evidence>
<feature type="transmembrane region" description="Helical" evidence="1">
    <location>
        <begin position="207"/>
        <end position="226"/>
    </location>
</feature>
<dbReference type="Proteomes" id="UP000054908">
    <property type="component" value="Unassembled WGS sequence"/>
</dbReference>
<gene>
    <name evidence="2" type="ORF">Lmac_0271</name>
</gene>
<comment type="caution">
    <text evidence="2">The sequence shown here is derived from an EMBL/GenBank/DDBJ whole genome shotgun (WGS) entry which is preliminary data.</text>
</comment>
<reference evidence="2 3" key="1">
    <citation type="submission" date="2015-11" db="EMBL/GenBank/DDBJ databases">
        <title>Genomic analysis of 38 Legionella species identifies large and diverse effector repertoires.</title>
        <authorList>
            <person name="Burstein D."/>
            <person name="Amaro F."/>
            <person name="Zusman T."/>
            <person name="Lifshitz Z."/>
            <person name="Cohen O."/>
            <person name="Gilbert J.A."/>
            <person name="Pupko T."/>
            <person name="Shuman H.A."/>
            <person name="Segal G."/>
        </authorList>
    </citation>
    <scope>NUCLEOTIDE SEQUENCE [LARGE SCALE GENOMIC DNA]</scope>
    <source>
        <strain evidence="2 3">PX-1-G2-E2</strain>
    </source>
</reference>
<protein>
    <submittedName>
        <fullName evidence="2">Uncharacterized protein</fullName>
    </submittedName>
</protein>
<keyword evidence="1" id="KW-0472">Membrane</keyword>
<evidence type="ECO:0000256" key="1">
    <source>
        <dbReference type="SAM" id="Phobius"/>
    </source>
</evidence>
<name>A0A0W0WGB5_9GAMM</name>
<dbReference type="AlphaFoldDB" id="A0A0W0WGB5"/>
<keyword evidence="3" id="KW-1185">Reference proteome</keyword>
<evidence type="ECO:0000313" key="2">
    <source>
        <dbReference type="EMBL" id="KTD31396.1"/>
    </source>
</evidence>
<accession>A0A0W0WGB5</accession>
<dbReference type="PATRIC" id="fig|466.6.peg.290"/>